<protein>
    <submittedName>
        <fullName evidence="2">Uncharacterized conserved protein, contains Zn-finger domain</fullName>
    </submittedName>
</protein>
<dbReference type="Gene3D" id="2.60.260.40">
    <property type="entry name" value="q5lls5 like domains"/>
    <property type="match status" value="1"/>
</dbReference>
<proteinExistence type="predicted"/>
<feature type="domain" description="Zinc finger CHCC-type" evidence="1">
    <location>
        <begin position="23"/>
        <end position="58"/>
    </location>
</feature>
<organism evidence="2 3">
    <name type="scientific">Methylocapsa palsarum</name>
    <dbReference type="NCBI Taxonomy" id="1612308"/>
    <lineage>
        <taxon>Bacteria</taxon>
        <taxon>Pseudomonadati</taxon>
        <taxon>Pseudomonadota</taxon>
        <taxon>Alphaproteobacteria</taxon>
        <taxon>Hyphomicrobiales</taxon>
        <taxon>Beijerinckiaceae</taxon>
        <taxon>Methylocapsa</taxon>
    </lineage>
</organism>
<sequence>MSGGSYPKFRNDRGAPEICMGVREFMCIGEFPPQDHPHVYINMGEPDTILCPYCATRFRFDPRLTTLDANPPYSFVPDHNAV</sequence>
<dbReference type="OrthoDB" id="9807344at2"/>
<dbReference type="Pfam" id="PF10276">
    <property type="entry name" value="zf-CHCC"/>
    <property type="match status" value="1"/>
</dbReference>
<evidence type="ECO:0000313" key="3">
    <source>
        <dbReference type="Proteomes" id="UP000198755"/>
    </source>
</evidence>
<dbReference type="AlphaFoldDB" id="A0A1I4B4X5"/>
<name>A0A1I4B4X5_9HYPH</name>
<evidence type="ECO:0000313" key="2">
    <source>
        <dbReference type="EMBL" id="SFK63603.1"/>
    </source>
</evidence>
<dbReference type="STRING" id="1612308.SAMN05444581_1139"/>
<dbReference type="InterPro" id="IPR019401">
    <property type="entry name" value="Znf_CHCC"/>
</dbReference>
<keyword evidence="3" id="KW-1185">Reference proteome</keyword>
<accession>A0A1I4B4X5</accession>
<dbReference type="EMBL" id="FOSN01000013">
    <property type="protein sequence ID" value="SFK63603.1"/>
    <property type="molecule type" value="Genomic_DNA"/>
</dbReference>
<evidence type="ECO:0000259" key="1">
    <source>
        <dbReference type="Pfam" id="PF10276"/>
    </source>
</evidence>
<gene>
    <name evidence="2" type="ORF">SAMN05444581_1139</name>
</gene>
<dbReference type="RefSeq" id="WP_091684636.1">
    <property type="nucleotide sequence ID" value="NZ_FOSN01000013.1"/>
</dbReference>
<dbReference type="Proteomes" id="UP000198755">
    <property type="component" value="Unassembled WGS sequence"/>
</dbReference>
<reference evidence="2 3" key="1">
    <citation type="submission" date="2016-10" db="EMBL/GenBank/DDBJ databases">
        <authorList>
            <person name="de Groot N.N."/>
        </authorList>
    </citation>
    <scope>NUCLEOTIDE SEQUENCE [LARGE SCALE GENOMIC DNA]</scope>
    <source>
        <strain evidence="2 3">NE2</strain>
    </source>
</reference>